<dbReference type="Proteomes" id="UP000663722">
    <property type="component" value="Chromosome"/>
</dbReference>
<dbReference type="AlphaFoldDB" id="A0A975BIA3"/>
<protein>
    <submittedName>
        <fullName evidence="1">Uncharacterized protein</fullName>
    </submittedName>
</protein>
<proteinExistence type="predicted"/>
<keyword evidence="2" id="KW-1185">Reference proteome</keyword>
<evidence type="ECO:0000313" key="1">
    <source>
        <dbReference type="EMBL" id="QTA85853.1"/>
    </source>
</evidence>
<organism evidence="1 2">
    <name type="scientific">Desulfonema magnum</name>
    <dbReference type="NCBI Taxonomy" id="45655"/>
    <lineage>
        <taxon>Bacteria</taxon>
        <taxon>Pseudomonadati</taxon>
        <taxon>Thermodesulfobacteriota</taxon>
        <taxon>Desulfobacteria</taxon>
        <taxon>Desulfobacterales</taxon>
        <taxon>Desulfococcaceae</taxon>
        <taxon>Desulfonema</taxon>
    </lineage>
</organism>
<sequence length="47" mass="5384">MQQRNPAFSSTDGGPFWKKKPGFFPGQISKTYGWILNRFFVRSGSKT</sequence>
<reference evidence="1" key="1">
    <citation type="journal article" date="2021" name="Microb. Physiol.">
        <title>Proteogenomic Insights into the Physiology of Marine, Sulfate-Reducing, Filamentous Desulfonema limicola and Desulfonema magnum.</title>
        <authorList>
            <person name="Schnaars V."/>
            <person name="Wohlbrand L."/>
            <person name="Scheve S."/>
            <person name="Hinrichs C."/>
            <person name="Reinhardt R."/>
            <person name="Rabus R."/>
        </authorList>
    </citation>
    <scope>NUCLEOTIDE SEQUENCE</scope>
    <source>
        <strain evidence="1">4be13</strain>
    </source>
</reference>
<dbReference type="KEGG" id="dmm:dnm_018680"/>
<dbReference type="EMBL" id="CP061800">
    <property type="protein sequence ID" value="QTA85853.1"/>
    <property type="molecule type" value="Genomic_DNA"/>
</dbReference>
<accession>A0A975BIA3</accession>
<name>A0A975BIA3_9BACT</name>
<evidence type="ECO:0000313" key="2">
    <source>
        <dbReference type="Proteomes" id="UP000663722"/>
    </source>
</evidence>
<gene>
    <name evidence="1" type="ORF">dnm_018680</name>
</gene>